<name>A0A7C9E984_OPUST</name>
<sequence length="105" mass="12480">MWEKGRICLMIMLMRGRRGGRKFRAEVPLLLLMVKRVRIWKFYRLGIHKLDQKNSKFQKMGLHQTMKTTNPMIARTLFLVLLIVPAKRKKKWSLQLLGISKMGQN</sequence>
<evidence type="ECO:0000313" key="1">
    <source>
        <dbReference type="EMBL" id="MBA4659523.1"/>
    </source>
</evidence>
<organism evidence="1">
    <name type="scientific">Opuntia streptacantha</name>
    <name type="common">Prickly pear cactus</name>
    <name type="synonym">Opuntia cardona</name>
    <dbReference type="NCBI Taxonomy" id="393608"/>
    <lineage>
        <taxon>Eukaryota</taxon>
        <taxon>Viridiplantae</taxon>
        <taxon>Streptophyta</taxon>
        <taxon>Embryophyta</taxon>
        <taxon>Tracheophyta</taxon>
        <taxon>Spermatophyta</taxon>
        <taxon>Magnoliopsida</taxon>
        <taxon>eudicotyledons</taxon>
        <taxon>Gunneridae</taxon>
        <taxon>Pentapetalae</taxon>
        <taxon>Caryophyllales</taxon>
        <taxon>Cactineae</taxon>
        <taxon>Cactaceae</taxon>
        <taxon>Opuntioideae</taxon>
        <taxon>Opuntia</taxon>
    </lineage>
</organism>
<reference evidence="1" key="1">
    <citation type="journal article" date="2013" name="J. Plant Res.">
        <title>Effect of fungi and light on seed germination of three Opuntia species from semiarid lands of central Mexico.</title>
        <authorList>
            <person name="Delgado-Sanchez P."/>
            <person name="Jimenez-Bremont J.F."/>
            <person name="Guerrero-Gonzalez Mde L."/>
            <person name="Flores J."/>
        </authorList>
    </citation>
    <scope>NUCLEOTIDE SEQUENCE</scope>
    <source>
        <tissue evidence="1">Cladode</tissue>
    </source>
</reference>
<reference evidence="1" key="2">
    <citation type="submission" date="2020-07" db="EMBL/GenBank/DDBJ databases">
        <authorList>
            <person name="Vera ALvarez R."/>
            <person name="Arias-Moreno D.M."/>
            <person name="Jimenez-Jacinto V."/>
            <person name="Jimenez-Bremont J.F."/>
            <person name="Swaminathan K."/>
            <person name="Moose S.P."/>
            <person name="Guerrero-Gonzalez M.L."/>
            <person name="Marino-Ramirez L."/>
            <person name="Landsman D."/>
            <person name="Rodriguez-Kessler M."/>
            <person name="Delgado-Sanchez P."/>
        </authorList>
    </citation>
    <scope>NUCLEOTIDE SEQUENCE</scope>
    <source>
        <tissue evidence="1">Cladode</tissue>
    </source>
</reference>
<accession>A0A7C9E984</accession>
<dbReference type="AlphaFoldDB" id="A0A7C9E984"/>
<protein>
    <submittedName>
        <fullName evidence="1">Uncharacterized protein</fullName>
    </submittedName>
</protein>
<dbReference type="EMBL" id="GISG01204234">
    <property type="protein sequence ID" value="MBA4659523.1"/>
    <property type="molecule type" value="Transcribed_RNA"/>
</dbReference>
<proteinExistence type="predicted"/>